<evidence type="ECO:0000313" key="1">
    <source>
        <dbReference type="EMBL" id="MPC53741.1"/>
    </source>
</evidence>
<accession>A0A5B7G1N4</accession>
<gene>
    <name evidence="1" type="ORF">E2C01_047640</name>
</gene>
<dbReference type="AlphaFoldDB" id="A0A5B7G1N4"/>
<evidence type="ECO:0000313" key="2">
    <source>
        <dbReference type="Proteomes" id="UP000324222"/>
    </source>
</evidence>
<organism evidence="1 2">
    <name type="scientific">Portunus trituberculatus</name>
    <name type="common">Swimming crab</name>
    <name type="synonym">Neptunus trituberculatus</name>
    <dbReference type="NCBI Taxonomy" id="210409"/>
    <lineage>
        <taxon>Eukaryota</taxon>
        <taxon>Metazoa</taxon>
        <taxon>Ecdysozoa</taxon>
        <taxon>Arthropoda</taxon>
        <taxon>Crustacea</taxon>
        <taxon>Multicrustacea</taxon>
        <taxon>Malacostraca</taxon>
        <taxon>Eumalacostraca</taxon>
        <taxon>Eucarida</taxon>
        <taxon>Decapoda</taxon>
        <taxon>Pleocyemata</taxon>
        <taxon>Brachyura</taxon>
        <taxon>Eubrachyura</taxon>
        <taxon>Portunoidea</taxon>
        <taxon>Portunidae</taxon>
        <taxon>Portuninae</taxon>
        <taxon>Portunus</taxon>
    </lineage>
</organism>
<reference evidence="1 2" key="1">
    <citation type="submission" date="2019-05" db="EMBL/GenBank/DDBJ databases">
        <title>Another draft genome of Portunus trituberculatus and its Hox gene families provides insights of decapod evolution.</title>
        <authorList>
            <person name="Jeong J.-H."/>
            <person name="Song I."/>
            <person name="Kim S."/>
            <person name="Choi T."/>
            <person name="Kim D."/>
            <person name="Ryu S."/>
            <person name="Kim W."/>
        </authorList>
    </citation>
    <scope>NUCLEOTIDE SEQUENCE [LARGE SCALE GENOMIC DNA]</scope>
    <source>
        <tissue evidence="1">Muscle</tissue>
    </source>
</reference>
<sequence>MLSAVTGVVGRAARAGKGGDGAGDGEVVLPGGSACYLAGHVLPWPEGKGVVTSGVGGGTGTSRELITCRSWGHGITGDRMWYYWDRA</sequence>
<keyword evidence="2" id="KW-1185">Reference proteome</keyword>
<name>A0A5B7G1N4_PORTR</name>
<dbReference type="Proteomes" id="UP000324222">
    <property type="component" value="Unassembled WGS sequence"/>
</dbReference>
<protein>
    <submittedName>
        <fullName evidence="1">Uncharacterized protein</fullName>
    </submittedName>
</protein>
<dbReference type="EMBL" id="VSRR010011849">
    <property type="protein sequence ID" value="MPC53741.1"/>
    <property type="molecule type" value="Genomic_DNA"/>
</dbReference>
<comment type="caution">
    <text evidence="1">The sequence shown here is derived from an EMBL/GenBank/DDBJ whole genome shotgun (WGS) entry which is preliminary data.</text>
</comment>
<proteinExistence type="predicted"/>